<proteinExistence type="inferred from homology"/>
<dbReference type="Proteomes" id="UP000243426">
    <property type="component" value="Chromosome I"/>
</dbReference>
<dbReference type="CDD" id="cd04738">
    <property type="entry name" value="DHOD_2_like"/>
    <property type="match status" value="1"/>
</dbReference>
<feature type="binding site" evidence="13">
    <location>
        <begin position="61"/>
        <end position="65"/>
    </location>
    <ligand>
        <name>FMN</name>
        <dbReference type="ChEBI" id="CHEBI:58210"/>
    </ligand>
</feature>
<reference evidence="16" key="1">
    <citation type="submission" date="2016-10" db="EMBL/GenBank/DDBJ databases">
        <authorList>
            <person name="Varghese N."/>
            <person name="Submissions S."/>
        </authorList>
    </citation>
    <scope>NUCLEOTIDE SEQUENCE [LARGE SCALE GENOMIC DNA]</scope>
    <source>
        <strain evidence="16">2SM5</strain>
    </source>
</reference>
<dbReference type="PIRSF" id="PIRSF000164">
    <property type="entry name" value="DHO_oxidase"/>
    <property type="match status" value="1"/>
</dbReference>
<keyword evidence="11 13" id="KW-0472">Membrane</keyword>
<feature type="binding site" evidence="13">
    <location>
        <position position="244"/>
    </location>
    <ligand>
        <name>FMN</name>
        <dbReference type="ChEBI" id="CHEBI:58210"/>
    </ligand>
</feature>
<gene>
    <name evidence="13" type="primary">pyrD</name>
    <name evidence="15" type="ORF">SAMN05216198_1161</name>
</gene>
<evidence type="ECO:0000256" key="4">
    <source>
        <dbReference type="ARBA" id="ARBA00005359"/>
    </source>
</evidence>
<feature type="binding site" evidence="13">
    <location>
        <position position="138"/>
    </location>
    <ligand>
        <name>FMN</name>
        <dbReference type="ChEBI" id="CHEBI:58210"/>
    </ligand>
</feature>
<dbReference type="EC" id="1.3.5.2" evidence="13"/>
<comment type="function">
    <text evidence="1 13">Catalyzes the conversion of dihydroorotate to orotate with quinone as electron acceptor.</text>
</comment>
<dbReference type="NCBIfam" id="NF003652">
    <property type="entry name" value="PRK05286.2-5"/>
    <property type="match status" value="1"/>
</dbReference>
<name>A0A1H1PDD4_9GAMM</name>
<evidence type="ECO:0000256" key="8">
    <source>
        <dbReference type="ARBA" id="ARBA00022643"/>
    </source>
</evidence>
<dbReference type="InterPro" id="IPR012135">
    <property type="entry name" value="Dihydroorotate_DH_1_2"/>
</dbReference>
<dbReference type="NCBIfam" id="NF003645">
    <property type="entry name" value="PRK05286.1-2"/>
    <property type="match status" value="1"/>
</dbReference>
<evidence type="ECO:0000256" key="2">
    <source>
        <dbReference type="ARBA" id="ARBA00004202"/>
    </source>
</evidence>
<evidence type="ECO:0000256" key="11">
    <source>
        <dbReference type="ARBA" id="ARBA00023136"/>
    </source>
</evidence>
<evidence type="ECO:0000256" key="10">
    <source>
        <dbReference type="ARBA" id="ARBA00023002"/>
    </source>
</evidence>
<dbReference type="NCBIfam" id="TIGR01036">
    <property type="entry name" value="pyrD_sub2"/>
    <property type="match status" value="1"/>
</dbReference>
<keyword evidence="7 13" id="KW-0285">Flavoprotein</keyword>
<comment type="similarity">
    <text evidence="4 13">Belongs to the dihydroorotate dehydrogenase family. Type 2 subfamily.</text>
</comment>
<dbReference type="Gene3D" id="3.20.20.70">
    <property type="entry name" value="Aldolase class I"/>
    <property type="match status" value="1"/>
</dbReference>
<dbReference type="EMBL" id="LT629748">
    <property type="protein sequence ID" value="SDS09276.1"/>
    <property type="molecule type" value="Genomic_DNA"/>
</dbReference>
<organism evidence="15 16">
    <name type="scientific">Halopseudomonas litoralis</name>
    <dbReference type="NCBI Taxonomy" id="797277"/>
    <lineage>
        <taxon>Bacteria</taxon>
        <taxon>Pseudomonadati</taxon>
        <taxon>Pseudomonadota</taxon>
        <taxon>Gammaproteobacteria</taxon>
        <taxon>Pseudomonadales</taxon>
        <taxon>Pseudomonadaceae</taxon>
        <taxon>Halopseudomonas</taxon>
    </lineage>
</organism>
<feature type="binding site" evidence="13">
    <location>
        <position position="65"/>
    </location>
    <ligand>
        <name>substrate</name>
    </ligand>
</feature>
<dbReference type="InterPro" id="IPR005719">
    <property type="entry name" value="Dihydroorotate_DH_2"/>
</dbReference>
<evidence type="ECO:0000256" key="9">
    <source>
        <dbReference type="ARBA" id="ARBA00022975"/>
    </source>
</evidence>
<dbReference type="InterPro" id="IPR001295">
    <property type="entry name" value="Dihydroorotate_DH_CS"/>
</dbReference>
<feature type="active site" description="Nucleophile" evidence="13">
    <location>
        <position position="174"/>
    </location>
</feature>
<comment type="subcellular location">
    <subcellularLocation>
        <location evidence="2 13">Cell membrane</location>
        <topology evidence="2 13">Peripheral membrane protein</topology>
    </subcellularLocation>
</comment>
<protein>
    <recommendedName>
        <fullName evidence="13">Dihydroorotate dehydrogenase (quinone)</fullName>
        <ecNumber evidence="13">1.3.5.2</ecNumber>
    </recommendedName>
    <alternativeName>
        <fullName evidence="13">DHOdehase</fullName>
        <shortName evidence="13">DHOD</shortName>
        <shortName evidence="13">DHODase</shortName>
    </alternativeName>
    <alternativeName>
        <fullName evidence="13">Dihydroorotate oxidase</fullName>
    </alternativeName>
</protein>
<dbReference type="GO" id="GO:0005737">
    <property type="term" value="C:cytoplasm"/>
    <property type="evidence" value="ECO:0007669"/>
    <property type="project" value="InterPro"/>
</dbReference>
<dbReference type="RefSeq" id="WP_090272458.1">
    <property type="nucleotide sequence ID" value="NZ_LT629748.1"/>
</dbReference>
<keyword evidence="16" id="KW-1185">Reference proteome</keyword>
<dbReference type="SUPFAM" id="SSF51395">
    <property type="entry name" value="FMN-linked oxidoreductases"/>
    <property type="match status" value="1"/>
</dbReference>
<dbReference type="PROSITE" id="PS00912">
    <property type="entry name" value="DHODEHASE_2"/>
    <property type="match status" value="1"/>
</dbReference>
<feature type="binding site" evidence="13">
    <location>
        <begin position="317"/>
        <end position="318"/>
    </location>
    <ligand>
        <name>FMN</name>
        <dbReference type="ChEBI" id="CHEBI:58210"/>
    </ligand>
</feature>
<dbReference type="GO" id="GO:0044205">
    <property type="term" value="P:'de novo' UMP biosynthetic process"/>
    <property type="evidence" value="ECO:0007669"/>
    <property type="project" value="UniProtKB-UniRule"/>
</dbReference>
<dbReference type="STRING" id="797277.SAMN05216198_1161"/>
<keyword evidence="8 13" id="KW-0288">FMN</keyword>
<evidence type="ECO:0000256" key="1">
    <source>
        <dbReference type="ARBA" id="ARBA00003125"/>
    </source>
</evidence>
<dbReference type="PANTHER" id="PTHR48109">
    <property type="entry name" value="DIHYDROOROTATE DEHYDROGENASE (QUINONE), MITOCHONDRIAL-RELATED"/>
    <property type="match status" value="1"/>
</dbReference>
<dbReference type="InterPro" id="IPR005720">
    <property type="entry name" value="Dihydroorotate_DH_cat"/>
</dbReference>
<evidence type="ECO:0000256" key="3">
    <source>
        <dbReference type="ARBA" id="ARBA00005161"/>
    </source>
</evidence>
<comment type="pathway">
    <text evidence="3 13">Pyrimidine metabolism; UMP biosynthesis via de novo pathway; orotate from (S)-dihydroorotate (quinone route): step 1/1.</text>
</comment>
<dbReference type="NCBIfam" id="NF003644">
    <property type="entry name" value="PRK05286.1-1"/>
    <property type="match status" value="1"/>
</dbReference>
<feature type="domain" description="Dihydroorotate dehydrogenase catalytic" evidence="14">
    <location>
        <begin position="46"/>
        <end position="336"/>
    </location>
</feature>
<dbReference type="PANTHER" id="PTHR48109:SF4">
    <property type="entry name" value="DIHYDROOROTATE DEHYDROGENASE (QUINONE), MITOCHONDRIAL"/>
    <property type="match status" value="1"/>
</dbReference>
<dbReference type="OrthoDB" id="9802377at2"/>
<dbReference type="GO" id="GO:0106430">
    <property type="term" value="F:dihydroorotate dehydrogenase (quinone) activity"/>
    <property type="evidence" value="ECO:0007669"/>
    <property type="project" value="UniProtKB-EC"/>
</dbReference>
<feature type="binding site" evidence="13">
    <location>
        <position position="216"/>
    </location>
    <ligand>
        <name>FMN</name>
        <dbReference type="ChEBI" id="CHEBI:58210"/>
    </ligand>
</feature>
<evidence type="ECO:0000256" key="6">
    <source>
        <dbReference type="ARBA" id="ARBA00022475"/>
    </source>
</evidence>
<dbReference type="GO" id="GO:0006207">
    <property type="term" value="P:'de novo' pyrimidine nucleobase biosynthetic process"/>
    <property type="evidence" value="ECO:0007669"/>
    <property type="project" value="UniProtKB-UniRule"/>
</dbReference>
<feature type="binding site" evidence="13">
    <location>
        <position position="171"/>
    </location>
    <ligand>
        <name>substrate</name>
    </ligand>
</feature>
<comment type="cofactor">
    <cofactor evidence="13">
        <name>FMN</name>
        <dbReference type="ChEBI" id="CHEBI:58210"/>
    </cofactor>
    <text evidence="13">Binds 1 FMN per subunit.</text>
</comment>
<evidence type="ECO:0000256" key="13">
    <source>
        <dbReference type="HAMAP-Rule" id="MF_00225"/>
    </source>
</evidence>
<feature type="binding site" evidence="13">
    <location>
        <position position="85"/>
    </location>
    <ligand>
        <name>FMN</name>
        <dbReference type="ChEBI" id="CHEBI:58210"/>
    </ligand>
</feature>
<dbReference type="AlphaFoldDB" id="A0A1H1PDD4"/>
<dbReference type="NCBIfam" id="NF003646">
    <property type="entry name" value="PRK05286.1-4"/>
    <property type="match status" value="1"/>
</dbReference>
<dbReference type="FunFam" id="3.20.20.70:FF:000028">
    <property type="entry name" value="Dihydroorotate dehydrogenase (quinone)"/>
    <property type="match status" value="1"/>
</dbReference>
<dbReference type="Pfam" id="PF01180">
    <property type="entry name" value="DHO_dh"/>
    <property type="match status" value="1"/>
</dbReference>
<dbReference type="UniPathway" id="UPA00070">
    <property type="reaction ID" value="UER00946"/>
</dbReference>
<feature type="binding site" evidence="13">
    <location>
        <position position="171"/>
    </location>
    <ligand>
        <name>FMN</name>
        <dbReference type="ChEBI" id="CHEBI:58210"/>
    </ligand>
</feature>
<feature type="binding site" evidence="13">
    <location>
        <position position="176"/>
    </location>
    <ligand>
        <name>substrate</name>
    </ligand>
</feature>
<evidence type="ECO:0000259" key="14">
    <source>
        <dbReference type="Pfam" id="PF01180"/>
    </source>
</evidence>
<accession>A0A1H1PDD4</accession>
<sequence>MYSNLRSLMFHLPAETSHDLALDMIGAAGRLRLASCLARPVQPQPVKLLGMTFDNPVGLAAGLDKNAIAVDGLAGLGFGFLEVGTVTPRPQPGNPKPRLFRLPEASAIINRMGFNNLGVDALMERVARVRYQGTLGINIGKNATTPVGRAVDDYLYCLRKVYSHAGYVTVNLSSPNTPGLRTLQYGDTLKILLAEIKACQQELASLYDRYVPIAIKIAPDMTPEELTLVARTLLEEGMDAVIATNTTLDRSRVEGLTFADEEGGLSGGPLTDASTNVIRILADEIKGQMPIIGVGGILTGADAAAKIAAGASLVQLYSGFIYRGPELIRECVDAIAALNSGAAESNRG</sequence>
<feature type="binding site" evidence="13">
    <location>
        <position position="296"/>
    </location>
    <ligand>
        <name>FMN</name>
        <dbReference type="ChEBI" id="CHEBI:58210"/>
    </ligand>
</feature>
<feature type="binding site" evidence="13">
    <location>
        <position position="267"/>
    </location>
    <ligand>
        <name>FMN</name>
        <dbReference type="ChEBI" id="CHEBI:58210"/>
    </ligand>
</feature>
<evidence type="ECO:0000256" key="7">
    <source>
        <dbReference type="ARBA" id="ARBA00022630"/>
    </source>
</evidence>
<keyword evidence="6 13" id="KW-1003">Cell membrane</keyword>
<dbReference type="PROSITE" id="PS00911">
    <property type="entry name" value="DHODEHASE_1"/>
    <property type="match status" value="1"/>
</dbReference>
<comment type="subunit">
    <text evidence="5 13">Monomer.</text>
</comment>
<evidence type="ECO:0000313" key="15">
    <source>
        <dbReference type="EMBL" id="SDS09276.1"/>
    </source>
</evidence>
<dbReference type="InterPro" id="IPR050074">
    <property type="entry name" value="DHO_dehydrogenase"/>
</dbReference>
<evidence type="ECO:0000256" key="5">
    <source>
        <dbReference type="ARBA" id="ARBA00011245"/>
    </source>
</evidence>
<dbReference type="HAMAP" id="MF_00225">
    <property type="entry name" value="DHO_dh_type2"/>
    <property type="match status" value="1"/>
</dbReference>
<comment type="catalytic activity">
    <reaction evidence="12 13">
        <text>(S)-dihydroorotate + a quinone = orotate + a quinol</text>
        <dbReference type="Rhea" id="RHEA:30187"/>
        <dbReference type="ChEBI" id="CHEBI:24646"/>
        <dbReference type="ChEBI" id="CHEBI:30839"/>
        <dbReference type="ChEBI" id="CHEBI:30864"/>
        <dbReference type="ChEBI" id="CHEBI:132124"/>
        <dbReference type="EC" id="1.3.5.2"/>
    </reaction>
</comment>
<evidence type="ECO:0000256" key="12">
    <source>
        <dbReference type="ARBA" id="ARBA00048639"/>
    </source>
</evidence>
<keyword evidence="10 13" id="KW-0560">Oxidoreductase</keyword>
<dbReference type="GO" id="GO:0005886">
    <property type="term" value="C:plasma membrane"/>
    <property type="evidence" value="ECO:0007669"/>
    <property type="project" value="UniProtKB-SubCell"/>
</dbReference>
<evidence type="ECO:0000313" key="16">
    <source>
        <dbReference type="Proteomes" id="UP000243426"/>
    </source>
</evidence>
<feature type="binding site" evidence="13">
    <location>
        <begin position="245"/>
        <end position="246"/>
    </location>
    <ligand>
        <name>substrate</name>
    </ligand>
</feature>
<keyword evidence="9 13" id="KW-0665">Pyrimidine biosynthesis</keyword>
<feature type="binding site" evidence="13">
    <location>
        <begin position="110"/>
        <end position="114"/>
    </location>
    <ligand>
        <name>substrate</name>
    </ligand>
</feature>
<dbReference type="InterPro" id="IPR013785">
    <property type="entry name" value="Aldolase_TIM"/>
</dbReference>